<feature type="compositionally biased region" description="Low complexity" evidence="1">
    <location>
        <begin position="169"/>
        <end position="185"/>
    </location>
</feature>
<dbReference type="EMBL" id="KV784353">
    <property type="protein sequence ID" value="OEU23041.1"/>
    <property type="molecule type" value="Genomic_DNA"/>
</dbReference>
<dbReference type="InterPro" id="IPR013087">
    <property type="entry name" value="Znf_C2H2_type"/>
</dbReference>
<dbReference type="InterPro" id="IPR036236">
    <property type="entry name" value="Znf_C2H2_sf"/>
</dbReference>
<feature type="region of interest" description="Disordered" evidence="1">
    <location>
        <begin position="411"/>
        <end position="430"/>
    </location>
</feature>
<dbReference type="PROSITE" id="PS00028">
    <property type="entry name" value="ZINC_FINGER_C2H2_1"/>
    <property type="match status" value="1"/>
</dbReference>
<keyword evidence="5" id="KW-1185">Reference proteome</keyword>
<feature type="region of interest" description="Disordered" evidence="1">
    <location>
        <begin position="165"/>
        <end position="185"/>
    </location>
</feature>
<feature type="compositionally biased region" description="Low complexity" evidence="1">
    <location>
        <begin position="232"/>
        <end position="254"/>
    </location>
</feature>
<accession>A0A1E7FY12</accession>
<keyword evidence="2" id="KW-0472">Membrane</keyword>
<feature type="region of interest" description="Disordered" evidence="1">
    <location>
        <begin position="229"/>
        <end position="255"/>
    </location>
</feature>
<reference evidence="4 5" key="1">
    <citation type="submission" date="2016-09" db="EMBL/GenBank/DDBJ databases">
        <title>Extensive genetic diversity and differential bi-allelic expression allows diatom success in the polar Southern Ocean.</title>
        <authorList>
            <consortium name="DOE Joint Genome Institute"/>
            <person name="Mock T."/>
            <person name="Otillar R.P."/>
            <person name="Strauss J."/>
            <person name="Dupont C."/>
            <person name="Frickenhaus S."/>
            <person name="Maumus F."/>
            <person name="Mcmullan M."/>
            <person name="Sanges R."/>
            <person name="Schmutz J."/>
            <person name="Toseland A."/>
            <person name="Valas R."/>
            <person name="Veluchamy A."/>
            <person name="Ward B.J."/>
            <person name="Allen A."/>
            <person name="Barry K."/>
            <person name="Falciatore A."/>
            <person name="Ferrante M."/>
            <person name="Fortunato A.E."/>
            <person name="Gloeckner G."/>
            <person name="Gruber A."/>
            <person name="Hipkin R."/>
            <person name="Janech M."/>
            <person name="Kroth P."/>
            <person name="Leese F."/>
            <person name="Lindquist E."/>
            <person name="Lyon B.R."/>
            <person name="Martin J."/>
            <person name="Mayer C."/>
            <person name="Parker M."/>
            <person name="Quesneville H."/>
            <person name="Raymond J."/>
            <person name="Uhlig C."/>
            <person name="Valentin K.U."/>
            <person name="Worden A.Z."/>
            <person name="Armbrust E.V."/>
            <person name="Bowler C."/>
            <person name="Green B."/>
            <person name="Moulton V."/>
            <person name="Van Oosterhout C."/>
            <person name="Grigoriev I."/>
        </authorList>
    </citation>
    <scope>NUCLEOTIDE SEQUENCE [LARGE SCALE GENOMIC DNA]</scope>
    <source>
        <strain evidence="4 5">CCMP1102</strain>
    </source>
</reference>
<keyword evidence="2" id="KW-0812">Transmembrane</keyword>
<evidence type="ECO:0000313" key="5">
    <source>
        <dbReference type="Proteomes" id="UP000095751"/>
    </source>
</evidence>
<evidence type="ECO:0000313" key="4">
    <source>
        <dbReference type="EMBL" id="OEU23041.1"/>
    </source>
</evidence>
<dbReference type="Proteomes" id="UP000095751">
    <property type="component" value="Unassembled WGS sequence"/>
</dbReference>
<dbReference type="InterPro" id="IPR025714">
    <property type="entry name" value="Methyltranfer_dom"/>
</dbReference>
<dbReference type="InParanoid" id="A0A1E7FY12"/>
<organism evidence="4 5">
    <name type="scientific">Fragilariopsis cylindrus CCMP1102</name>
    <dbReference type="NCBI Taxonomy" id="635003"/>
    <lineage>
        <taxon>Eukaryota</taxon>
        <taxon>Sar</taxon>
        <taxon>Stramenopiles</taxon>
        <taxon>Ochrophyta</taxon>
        <taxon>Bacillariophyta</taxon>
        <taxon>Bacillariophyceae</taxon>
        <taxon>Bacillariophycidae</taxon>
        <taxon>Bacillariales</taxon>
        <taxon>Bacillariaceae</taxon>
        <taxon>Fragilariopsis</taxon>
    </lineage>
</organism>
<protein>
    <recommendedName>
        <fullName evidence="3">C2H2-type domain-containing protein</fullName>
    </recommendedName>
</protein>
<gene>
    <name evidence="4" type="ORF">FRACYDRAFT_233208</name>
</gene>
<evidence type="ECO:0000259" key="3">
    <source>
        <dbReference type="PROSITE" id="PS00028"/>
    </source>
</evidence>
<dbReference type="OrthoDB" id="439522at2759"/>
<dbReference type="AlphaFoldDB" id="A0A1E7FY12"/>
<dbReference type="SUPFAM" id="SSF53335">
    <property type="entry name" value="S-adenosyl-L-methionine-dependent methyltransferases"/>
    <property type="match status" value="1"/>
</dbReference>
<sequence length="525" mass="57739">MDHPRRSGSGSSSSSSSKNVHYTRRLWYNIYFRLILILPSILLLWTSEIFVVRVISLSNTNNNNNVKTKSASSFFGSVLQDDILGITSTATTVDGVPNSFPINNDNNGQGSNFPGTNNNKRGYWCEYCSCGFNKKKSYIEHIGGKRHKAVIVEGEMVWREYLDGHHGSDNVSDNNNNNSTSSTSSAFYDESVTKMDVMKAWSLDLFMEGIQARSRSSKKKSVLSGMIGGMDSSGRMIPSSSSSSSGSGSSIGNNVYGGGGNQIDPSIRLCDLSPSKRGALFRYLHESSSGIAGLTDMVSSLPSRYVRVKELLESIEVYFHVVTMILKRSTEQGRKAKRLTRVYDIGCGHGLVGMLIAATYPNIVVHSIDLVPRDSFVAQCDAFRSTGTALNNLSFETGDLSLIRKNCNDKKRLQDSDNDENDDKNGSHRQEDTEHTLILCVHGCKELTHESIELAKENKWAWLSVPCCLQANDHLDENTSLKIKSDHTRYAMLCGAIAANHHPETVSTIDSRITGRGIVLASSGR</sequence>
<evidence type="ECO:0000256" key="2">
    <source>
        <dbReference type="SAM" id="Phobius"/>
    </source>
</evidence>
<dbReference type="SUPFAM" id="SSF57667">
    <property type="entry name" value="beta-beta-alpha zinc fingers"/>
    <property type="match status" value="1"/>
</dbReference>
<dbReference type="InterPro" id="IPR029063">
    <property type="entry name" value="SAM-dependent_MTases_sf"/>
</dbReference>
<dbReference type="Gene3D" id="3.40.50.150">
    <property type="entry name" value="Vaccinia Virus protein VP39"/>
    <property type="match status" value="1"/>
</dbReference>
<feature type="transmembrane region" description="Helical" evidence="2">
    <location>
        <begin position="26"/>
        <end position="45"/>
    </location>
</feature>
<feature type="domain" description="C2H2-type" evidence="3">
    <location>
        <begin position="125"/>
        <end position="147"/>
    </location>
</feature>
<proteinExistence type="predicted"/>
<keyword evidence="2" id="KW-1133">Transmembrane helix</keyword>
<name>A0A1E7FY12_9STRA</name>
<dbReference type="Gene3D" id="3.30.160.60">
    <property type="entry name" value="Classic Zinc Finger"/>
    <property type="match status" value="1"/>
</dbReference>
<dbReference type="Pfam" id="PF13679">
    <property type="entry name" value="Methyltransf_32"/>
    <property type="match status" value="1"/>
</dbReference>
<dbReference type="KEGG" id="fcy:FRACYDRAFT_233208"/>
<evidence type="ECO:0000256" key="1">
    <source>
        <dbReference type="SAM" id="MobiDB-lite"/>
    </source>
</evidence>